<gene>
    <name evidence="1" type="ORF">RRG08_016704</name>
</gene>
<name>A0AAE0ZRM5_9GAST</name>
<evidence type="ECO:0000313" key="1">
    <source>
        <dbReference type="EMBL" id="KAK3773751.1"/>
    </source>
</evidence>
<accession>A0AAE0ZRM5</accession>
<keyword evidence="2" id="KW-1185">Reference proteome</keyword>
<protein>
    <submittedName>
        <fullName evidence="1">Uncharacterized protein</fullName>
    </submittedName>
</protein>
<proteinExistence type="predicted"/>
<sequence length="70" mass="8151">MTPEVICSFCTELWRDRQNVKQQNKLSVTMLLKYHPTFDKSALYVSGSLLDTVKGLEVMYDLFKEGYRGK</sequence>
<comment type="caution">
    <text evidence="1">The sequence shown here is derived from an EMBL/GenBank/DDBJ whole genome shotgun (WGS) entry which is preliminary data.</text>
</comment>
<organism evidence="1 2">
    <name type="scientific">Elysia crispata</name>
    <name type="common">lettuce slug</name>
    <dbReference type="NCBI Taxonomy" id="231223"/>
    <lineage>
        <taxon>Eukaryota</taxon>
        <taxon>Metazoa</taxon>
        <taxon>Spiralia</taxon>
        <taxon>Lophotrochozoa</taxon>
        <taxon>Mollusca</taxon>
        <taxon>Gastropoda</taxon>
        <taxon>Heterobranchia</taxon>
        <taxon>Euthyneura</taxon>
        <taxon>Panpulmonata</taxon>
        <taxon>Sacoglossa</taxon>
        <taxon>Placobranchoidea</taxon>
        <taxon>Plakobranchidae</taxon>
        <taxon>Elysia</taxon>
    </lineage>
</organism>
<dbReference type="Proteomes" id="UP001283361">
    <property type="component" value="Unassembled WGS sequence"/>
</dbReference>
<dbReference type="EMBL" id="JAWDGP010003511">
    <property type="protein sequence ID" value="KAK3773751.1"/>
    <property type="molecule type" value="Genomic_DNA"/>
</dbReference>
<dbReference type="AlphaFoldDB" id="A0AAE0ZRM5"/>
<evidence type="ECO:0000313" key="2">
    <source>
        <dbReference type="Proteomes" id="UP001283361"/>
    </source>
</evidence>
<reference evidence="1" key="1">
    <citation type="journal article" date="2023" name="G3 (Bethesda)">
        <title>A reference genome for the long-term kleptoplast-retaining sea slug Elysia crispata morphotype clarki.</title>
        <authorList>
            <person name="Eastman K.E."/>
            <person name="Pendleton A.L."/>
            <person name="Shaikh M.A."/>
            <person name="Suttiyut T."/>
            <person name="Ogas R."/>
            <person name="Tomko P."/>
            <person name="Gavelis G."/>
            <person name="Widhalm J.R."/>
            <person name="Wisecaver J.H."/>
        </authorList>
    </citation>
    <scope>NUCLEOTIDE SEQUENCE</scope>
    <source>
        <strain evidence="1">ECLA1</strain>
    </source>
</reference>